<dbReference type="InterPro" id="IPR016181">
    <property type="entry name" value="Acyl_CoA_acyltransferase"/>
</dbReference>
<dbReference type="Proteomes" id="UP000308267">
    <property type="component" value="Unassembled WGS sequence"/>
</dbReference>
<accession>A0A4S2JMR4</accession>
<dbReference type="Gene3D" id="3.40.630.30">
    <property type="match status" value="1"/>
</dbReference>
<dbReference type="SUPFAM" id="SSF55729">
    <property type="entry name" value="Acyl-CoA N-acyltransferases (Nat)"/>
    <property type="match status" value="1"/>
</dbReference>
<comment type="similarity">
    <text evidence="1">Belongs to the HAT1 family.</text>
</comment>
<keyword evidence="8" id="KW-1185">Reference proteome</keyword>
<dbReference type="GO" id="GO:0004402">
    <property type="term" value="F:histone acetyltransferase activity"/>
    <property type="evidence" value="ECO:0007669"/>
    <property type="project" value="InterPro"/>
</dbReference>
<dbReference type="EMBL" id="SJOL01012990">
    <property type="protein sequence ID" value="TGZ37481.1"/>
    <property type="molecule type" value="Genomic_DNA"/>
</dbReference>
<dbReference type="OrthoDB" id="10253098at2759"/>
<dbReference type="InterPro" id="IPR019467">
    <property type="entry name" value="Hat1_N"/>
</dbReference>
<evidence type="ECO:0000259" key="6">
    <source>
        <dbReference type="Pfam" id="PF10394"/>
    </source>
</evidence>
<sequence length="441" mass="50821">MDDTRSSKALNEFRANACEAISFKIIRTKADFEGGVEFHPEFAHQIFGESETIFGYRDLKVNIWYLAGSLSTYIGTTFAASIDPVTAKGVLPDDIYQLLSETFPYKFDRSLVDFFQTFHNDTFKPYGTIRHTYKKTIGSKQTKKFCVYFIEHGMPGFDSFLDYHKKMESFLLFFVDGASAIPTDDTQWCYYTLFEVIDPQQDGEAPSYAFIGYMTIFKFYAYPANLRPRLSQVLILPPFRNNGHATELLQTFYRDFVHVPNVRDITVEDPSDDFRRIRDFIDCKRCLEQTEIMDLLKQATANGSSLTIPQKSCYLAFRDKAQQCLKLSRCQAKRVYEILQLHQLPRSPEAVQLFRTALLKRVKSNYERATADQMHGRGADRRNTACGTQSLRNLIDEVADECYSLQINEFVDQEMSAYQCIVTKLDRHFGRTNVMNGPSTS</sequence>
<keyword evidence="4" id="KW-0012">Acyltransferase</keyword>
<evidence type="ECO:0000256" key="4">
    <source>
        <dbReference type="ARBA" id="ARBA00023315"/>
    </source>
</evidence>
<dbReference type="InterPro" id="IPR017380">
    <property type="entry name" value="Hist_AcTrfase_B-typ_cat-su"/>
</dbReference>
<evidence type="ECO:0000256" key="1">
    <source>
        <dbReference type="ARBA" id="ARBA00010543"/>
    </source>
</evidence>
<proteinExistence type="inferred from homology"/>
<dbReference type="InterPro" id="IPR037113">
    <property type="entry name" value="Hat1_N_sf"/>
</dbReference>
<evidence type="ECO:0000256" key="2">
    <source>
        <dbReference type="ARBA" id="ARBA00013184"/>
    </source>
</evidence>
<dbReference type="Pfam" id="PF10394">
    <property type="entry name" value="Hat1_N"/>
    <property type="match status" value="1"/>
</dbReference>
<comment type="catalytic activity">
    <reaction evidence="5">
        <text>L-lysyl-[protein] + acetyl-CoA = N(6)-acetyl-L-lysyl-[protein] + CoA + H(+)</text>
        <dbReference type="Rhea" id="RHEA:45948"/>
        <dbReference type="Rhea" id="RHEA-COMP:9752"/>
        <dbReference type="Rhea" id="RHEA-COMP:10731"/>
        <dbReference type="ChEBI" id="CHEBI:15378"/>
        <dbReference type="ChEBI" id="CHEBI:29969"/>
        <dbReference type="ChEBI" id="CHEBI:57287"/>
        <dbReference type="ChEBI" id="CHEBI:57288"/>
        <dbReference type="ChEBI" id="CHEBI:61930"/>
        <dbReference type="EC" id="2.3.1.48"/>
    </reaction>
</comment>
<name>A0A4S2JMR4_OPIFE</name>
<evidence type="ECO:0000256" key="5">
    <source>
        <dbReference type="ARBA" id="ARBA00048017"/>
    </source>
</evidence>
<dbReference type="EC" id="2.3.1.48" evidence="2"/>
<gene>
    <name evidence="7" type="ORF">CRM22_011330</name>
</gene>
<dbReference type="GO" id="GO:0005634">
    <property type="term" value="C:nucleus"/>
    <property type="evidence" value="ECO:0007669"/>
    <property type="project" value="InterPro"/>
</dbReference>
<comment type="caution">
    <text evidence="7">The sequence shown here is derived from an EMBL/GenBank/DDBJ whole genome shotgun (WGS) entry which is preliminary data.</text>
</comment>
<evidence type="ECO:0000313" key="8">
    <source>
        <dbReference type="Proteomes" id="UP000308267"/>
    </source>
</evidence>
<reference evidence="7 8" key="1">
    <citation type="journal article" date="2019" name="BMC Genomics">
        <title>New insights from Opisthorchis felineus genome: update on genomics of the epidemiologically important liver flukes.</title>
        <authorList>
            <person name="Ershov N.I."/>
            <person name="Mordvinov V.A."/>
            <person name="Prokhortchouk E.B."/>
            <person name="Pakharukova M.Y."/>
            <person name="Gunbin K.V."/>
            <person name="Ustyantsev K."/>
            <person name="Genaev M.A."/>
            <person name="Blinov A.G."/>
            <person name="Mazur A."/>
            <person name="Boulygina E."/>
            <person name="Tsygankova S."/>
            <person name="Khrameeva E."/>
            <person name="Chekanov N."/>
            <person name="Fan G."/>
            <person name="Xiao A."/>
            <person name="Zhang H."/>
            <person name="Xu X."/>
            <person name="Yang H."/>
            <person name="Solovyev V."/>
            <person name="Lee S.M."/>
            <person name="Liu X."/>
            <person name="Afonnikov D.A."/>
            <person name="Skryabin K.G."/>
        </authorList>
    </citation>
    <scope>NUCLEOTIDE SEQUENCE [LARGE SCALE GENOMIC DNA]</scope>
    <source>
        <strain evidence="7">AK-0245</strain>
        <tissue evidence="7">Whole organism</tissue>
    </source>
</reference>
<dbReference type="Gene3D" id="3.90.360.10">
    <property type="entry name" value="Histone acetyl transferase 1 (HAT1), N-terminal domain"/>
    <property type="match status" value="1"/>
</dbReference>
<keyword evidence="3" id="KW-0808">Transferase</keyword>
<dbReference type="AlphaFoldDB" id="A0A4S2JMR4"/>
<evidence type="ECO:0000256" key="3">
    <source>
        <dbReference type="ARBA" id="ARBA00022679"/>
    </source>
</evidence>
<dbReference type="PANTHER" id="PTHR12046">
    <property type="entry name" value="HISTONE ACETYLTRANSFERASE TYPE B CATALYTIC SUBUNIT"/>
    <property type="match status" value="1"/>
</dbReference>
<evidence type="ECO:0000313" key="7">
    <source>
        <dbReference type="EMBL" id="TGZ37481.1"/>
    </source>
</evidence>
<feature type="domain" description="Histone acetyl transferase HAT1 N-terminal" evidence="6">
    <location>
        <begin position="15"/>
        <end position="176"/>
    </location>
</feature>
<dbReference type="GO" id="GO:0000781">
    <property type="term" value="C:chromosome, telomeric region"/>
    <property type="evidence" value="ECO:0007669"/>
    <property type="project" value="GOC"/>
</dbReference>
<organism evidence="7 8">
    <name type="scientific">Opisthorchis felineus</name>
    <dbReference type="NCBI Taxonomy" id="147828"/>
    <lineage>
        <taxon>Eukaryota</taxon>
        <taxon>Metazoa</taxon>
        <taxon>Spiralia</taxon>
        <taxon>Lophotrochozoa</taxon>
        <taxon>Platyhelminthes</taxon>
        <taxon>Trematoda</taxon>
        <taxon>Digenea</taxon>
        <taxon>Opisthorchiida</taxon>
        <taxon>Opisthorchiata</taxon>
        <taxon>Opisthorchiidae</taxon>
        <taxon>Opisthorchis</taxon>
    </lineage>
</organism>
<dbReference type="GO" id="GO:0031509">
    <property type="term" value="P:subtelomeric heterochromatin formation"/>
    <property type="evidence" value="ECO:0007669"/>
    <property type="project" value="InterPro"/>
</dbReference>
<dbReference type="STRING" id="147828.A0A4S2JMR4"/>
<protein>
    <recommendedName>
        <fullName evidence="2">histone acetyltransferase</fullName>
        <ecNumber evidence="2">2.3.1.48</ecNumber>
    </recommendedName>
</protein>